<reference evidence="1" key="1">
    <citation type="submission" date="2014-09" db="EMBL/GenBank/DDBJ databases">
        <authorList>
            <person name="Magalhaes I.L.F."/>
            <person name="Oliveira U."/>
            <person name="Santos F.R."/>
            <person name="Vidigal T.H.D.A."/>
            <person name="Brescovit A.D."/>
            <person name="Santos A.J."/>
        </authorList>
    </citation>
    <scope>NUCLEOTIDE SEQUENCE</scope>
    <source>
        <tissue evidence="1">Shoot tissue taken approximately 20 cm above the soil surface</tissue>
    </source>
</reference>
<accession>A0A0A9ABQ7</accession>
<reference evidence="1" key="2">
    <citation type="journal article" date="2015" name="Data Brief">
        <title>Shoot transcriptome of the giant reed, Arundo donax.</title>
        <authorList>
            <person name="Barrero R.A."/>
            <person name="Guerrero F.D."/>
            <person name="Moolhuijzen P."/>
            <person name="Goolsby J.A."/>
            <person name="Tidwell J."/>
            <person name="Bellgard S.E."/>
            <person name="Bellgard M.I."/>
        </authorList>
    </citation>
    <scope>NUCLEOTIDE SEQUENCE</scope>
    <source>
        <tissue evidence="1">Shoot tissue taken approximately 20 cm above the soil surface</tissue>
    </source>
</reference>
<dbReference type="EMBL" id="GBRH01250522">
    <property type="protein sequence ID" value="JAD47373.1"/>
    <property type="molecule type" value="Transcribed_RNA"/>
</dbReference>
<sequence>MIQIQILEVVSTFKDMELQSQ</sequence>
<evidence type="ECO:0000313" key="1">
    <source>
        <dbReference type="EMBL" id="JAD47373.1"/>
    </source>
</evidence>
<organism evidence="1">
    <name type="scientific">Arundo donax</name>
    <name type="common">Giant reed</name>
    <name type="synonym">Donax arundinaceus</name>
    <dbReference type="NCBI Taxonomy" id="35708"/>
    <lineage>
        <taxon>Eukaryota</taxon>
        <taxon>Viridiplantae</taxon>
        <taxon>Streptophyta</taxon>
        <taxon>Embryophyta</taxon>
        <taxon>Tracheophyta</taxon>
        <taxon>Spermatophyta</taxon>
        <taxon>Magnoliopsida</taxon>
        <taxon>Liliopsida</taxon>
        <taxon>Poales</taxon>
        <taxon>Poaceae</taxon>
        <taxon>PACMAD clade</taxon>
        <taxon>Arundinoideae</taxon>
        <taxon>Arundineae</taxon>
        <taxon>Arundo</taxon>
    </lineage>
</organism>
<protein>
    <submittedName>
        <fullName evidence="1">Uncharacterized protein</fullName>
    </submittedName>
</protein>
<name>A0A0A9ABQ7_ARUDO</name>
<proteinExistence type="predicted"/>
<dbReference type="AlphaFoldDB" id="A0A0A9ABQ7"/>